<name>A0ACB9QSJ2_9MYRT</name>
<evidence type="ECO:0000313" key="2">
    <source>
        <dbReference type="Proteomes" id="UP001057402"/>
    </source>
</evidence>
<reference evidence="2" key="1">
    <citation type="journal article" date="2023" name="Front. Plant Sci.">
        <title>Chromosomal-level genome assembly of Melastoma candidum provides insights into trichome evolution.</title>
        <authorList>
            <person name="Zhong Y."/>
            <person name="Wu W."/>
            <person name="Sun C."/>
            <person name="Zou P."/>
            <person name="Liu Y."/>
            <person name="Dai S."/>
            <person name="Zhou R."/>
        </authorList>
    </citation>
    <scope>NUCLEOTIDE SEQUENCE [LARGE SCALE GENOMIC DNA]</scope>
</reference>
<evidence type="ECO:0000313" key="1">
    <source>
        <dbReference type="EMBL" id="KAI4369539.1"/>
    </source>
</evidence>
<organism evidence="1 2">
    <name type="scientific">Melastoma candidum</name>
    <dbReference type="NCBI Taxonomy" id="119954"/>
    <lineage>
        <taxon>Eukaryota</taxon>
        <taxon>Viridiplantae</taxon>
        <taxon>Streptophyta</taxon>
        <taxon>Embryophyta</taxon>
        <taxon>Tracheophyta</taxon>
        <taxon>Spermatophyta</taxon>
        <taxon>Magnoliopsida</taxon>
        <taxon>eudicotyledons</taxon>
        <taxon>Gunneridae</taxon>
        <taxon>Pentapetalae</taxon>
        <taxon>rosids</taxon>
        <taxon>malvids</taxon>
        <taxon>Myrtales</taxon>
        <taxon>Melastomataceae</taxon>
        <taxon>Melastomatoideae</taxon>
        <taxon>Melastomateae</taxon>
        <taxon>Melastoma</taxon>
    </lineage>
</organism>
<proteinExistence type="predicted"/>
<protein>
    <submittedName>
        <fullName evidence="1">Uncharacterized protein</fullName>
    </submittedName>
</protein>
<comment type="caution">
    <text evidence="1">The sequence shown here is derived from an EMBL/GenBank/DDBJ whole genome shotgun (WGS) entry which is preliminary data.</text>
</comment>
<keyword evidence="2" id="KW-1185">Reference proteome</keyword>
<dbReference type="Proteomes" id="UP001057402">
    <property type="component" value="Chromosome 5"/>
</dbReference>
<gene>
    <name evidence="1" type="ORF">MLD38_017967</name>
</gene>
<sequence length="213" mass="23261">MDAAHIMEAAAKIIDPGQHPMTTGKMPMLVSSSGNGRIRDGKYKEEQPSHVILRVQDIKEKIDAAQRTTSRLAEASEKSRSANAPKYLKGHSLGKSWNGLETSLFRASSDKEEASSISRNRGKSVSLAVQAKVNVQKRGGTSLSERSIVSPMDTGESKLGESFRSQSRVNNSQHKRTPISNSSGVLRQNNQKQNSTVDMEKTTFGVFDSQSAR</sequence>
<accession>A0ACB9QSJ2</accession>
<dbReference type="EMBL" id="CM042884">
    <property type="protein sequence ID" value="KAI4369539.1"/>
    <property type="molecule type" value="Genomic_DNA"/>
</dbReference>